<dbReference type="Gene3D" id="3.30.70.1290">
    <property type="entry name" value="Transposase IS200-like"/>
    <property type="match status" value="1"/>
</dbReference>
<dbReference type="InterPro" id="IPR002686">
    <property type="entry name" value="Transposase_17"/>
</dbReference>
<protein>
    <submittedName>
        <fullName evidence="2">Transposase</fullName>
    </submittedName>
</protein>
<reference evidence="3" key="1">
    <citation type="journal article" date="2019" name="Int. J. Syst. Evol. Microbiol.">
        <title>The Global Catalogue of Microorganisms (GCM) 10K type strain sequencing project: providing services to taxonomists for standard genome sequencing and annotation.</title>
        <authorList>
            <consortium name="The Broad Institute Genomics Platform"/>
            <consortium name="The Broad Institute Genome Sequencing Center for Infectious Disease"/>
            <person name="Wu L."/>
            <person name="Ma J."/>
        </authorList>
    </citation>
    <scope>NUCLEOTIDE SEQUENCE [LARGE SCALE GENOMIC DNA]</scope>
    <source>
        <strain evidence="3">JCM 17919</strain>
    </source>
</reference>
<evidence type="ECO:0000313" key="3">
    <source>
        <dbReference type="Proteomes" id="UP001501725"/>
    </source>
</evidence>
<feature type="domain" description="Transposase IS200-like" evidence="1">
    <location>
        <begin position="21"/>
        <end position="170"/>
    </location>
</feature>
<dbReference type="PANTHER" id="PTHR36966">
    <property type="entry name" value="REP-ASSOCIATED TYROSINE TRANSPOSASE"/>
    <property type="match status" value="1"/>
</dbReference>
<proteinExistence type="predicted"/>
<dbReference type="InterPro" id="IPR036515">
    <property type="entry name" value="Transposase_17_sf"/>
</dbReference>
<evidence type="ECO:0000313" key="2">
    <source>
        <dbReference type="EMBL" id="GAA4320470.1"/>
    </source>
</evidence>
<dbReference type="EMBL" id="BAABGY010000002">
    <property type="protein sequence ID" value="GAA4320470.1"/>
    <property type="molecule type" value="Genomic_DNA"/>
</dbReference>
<dbReference type="Proteomes" id="UP001501725">
    <property type="component" value="Unassembled WGS sequence"/>
</dbReference>
<name>A0ABP8GAY1_9BACT</name>
<gene>
    <name evidence="2" type="ORF">GCM10023184_05660</name>
</gene>
<keyword evidence="3" id="KW-1185">Reference proteome</keyword>
<dbReference type="PANTHER" id="PTHR36966:SF1">
    <property type="entry name" value="REP-ASSOCIATED TYROSINE TRANSPOSASE"/>
    <property type="match status" value="1"/>
</dbReference>
<comment type="caution">
    <text evidence="2">The sequence shown here is derived from an EMBL/GenBank/DDBJ whole genome shotgun (WGS) entry which is preliminary data.</text>
</comment>
<dbReference type="SUPFAM" id="SSF143422">
    <property type="entry name" value="Transposase IS200-like"/>
    <property type="match status" value="1"/>
</dbReference>
<accession>A0ABP8GAY1</accession>
<organism evidence="2 3">
    <name type="scientific">Flaviaesturariibacter amylovorans</name>
    <dbReference type="NCBI Taxonomy" id="1084520"/>
    <lineage>
        <taxon>Bacteria</taxon>
        <taxon>Pseudomonadati</taxon>
        <taxon>Bacteroidota</taxon>
        <taxon>Chitinophagia</taxon>
        <taxon>Chitinophagales</taxon>
        <taxon>Chitinophagaceae</taxon>
        <taxon>Flaviaestuariibacter</taxon>
    </lineage>
</organism>
<dbReference type="SMART" id="SM01321">
    <property type="entry name" value="Y1_Tnp"/>
    <property type="match status" value="1"/>
</dbReference>
<dbReference type="RefSeq" id="WP_345253191.1">
    <property type="nucleotide sequence ID" value="NZ_BAABGY010000002.1"/>
</dbReference>
<evidence type="ECO:0000259" key="1">
    <source>
        <dbReference type="SMART" id="SM01321"/>
    </source>
</evidence>
<sequence length="174" mass="20078">MKKPYEDFRRVTTRLAGYDYAQDGTYFVTLCTQHRQRTLGILRNGSLAPSEIGKVAIRNWESIPDRFPFILLDTFQLMPDHLHAILSIDRSRSGVRLLQEVRPGLLDRSQTNRFGPQRQNLPCVIGAFKASVKNYANKTGIPFAWQPRYHEHIIRDAQALDNIRAYIRNNPLKG</sequence>
<dbReference type="InterPro" id="IPR052715">
    <property type="entry name" value="RAYT_transposase"/>
</dbReference>